<keyword evidence="2" id="KW-0812">Transmembrane</keyword>
<evidence type="ECO:0000313" key="6">
    <source>
        <dbReference type="Proteomes" id="UP000546173"/>
    </source>
</evidence>
<keyword evidence="2" id="KW-0472">Membrane</keyword>
<dbReference type="RefSeq" id="WP_122480010.1">
    <property type="nucleotide sequence ID" value="NZ_JACMYH010000003.1"/>
</dbReference>
<evidence type="ECO:0000256" key="2">
    <source>
        <dbReference type="SAM" id="Phobius"/>
    </source>
</evidence>
<dbReference type="AlphaFoldDB" id="A0A7X1KU14"/>
<dbReference type="Pfam" id="PF04280">
    <property type="entry name" value="Tim44"/>
    <property type="match status" value="1"/>
</dbReference>
<sequence>MQRFLSMALALCIGLTMSLDASAKRFGGGKSMGAAPTHQTRQAAPTTPGAAAAVPGRAAPAASGASRWLGPLAGLAAGGLLASMFMGDGFQGMQIFDFLIMAVIAFLIFRFIAARRRKQQQGPQMAGAGAPYQREAIDQAPAQPSIFGGASGASAARPVINAPAWFNEESFLNAARSHFQSLQQHWDANEMDKIAEFVTPQMLQSLKQERAELGDGFQSTYIDDLQVQLEGVDDRAEKTIATLTFVGVSKTSRFDKGEPFSESWNMERAQGENQPWLVAGIRQN</sequence>
<accession>A0A7X1KU14</accession>
<protein>
    <submittedName>
        <fullName evidence="5">TIM44-like domain-containing protein</fullName>
    </submittedName>
</protein>
<evidence type="ECO:0000256" key="3">
    <source>
        <dbReference type="SAM" id="SignalP"/>
    </source>
</evidence>
<feature type="signal peptide" evidence="3">
    <location>
        <begin position="1"/>
        <end position="23"/>
    </location>
</feature>
<feature type="chain" id="PRO_5031362652" evidence="3">
    <location>
        <begin position="24"/>
        <end position="284"/>
    </location>
</feature>
<gene>
    <name evidence="5" type="ORF">H7993_13065</name>
</gene>
<keyword evidence="2" id="KW-1133">Transmembrane helix</keyword>
<comment type="caution">
    <text evidence="5">The sequence shown here is derived from an EMBL/GenBank/DDBJ whole genome shotgun (WGS) entry which is preliminary data.</text>
</comment>
<dbReference type="PANTHER" id="PTHR41542:SF1">
    <property type="entry name" value="BLL5807 PROTEIN"/>
    <property type="match status" value="1"/>
</dbReference>
<name>A0A7X1KU14_9PSED</name>
<dbReference type="InterPro" id="IPR007379">
    <property type="entry name" value="Tim44-like_dom"/>
</dbReference>
<feature type="region of interest" description="Disordered" evidence="1">
    <location>
        <begin position="30"/>
        <end position="55"/>
    </location>
</feature>
<proteinExistence type="predicted"/>
<dbReference type="InterPro" id="IPR032710">
    <property type="entry name" value="NTF2-like_dom_sf"/>
</dbReference>
<reference evidence="5 6" key="1">
    <citation type="submission" date="2020-08" db="EMBL/GenBank/DDBJ databases">
        <title>Pseudomonas sp. nov.</title>
        <authorList>
            <person name="Gieschler S."/>
            <person name="Fiedler G."/>
            <person name="Brinks E."/>
            <person name="Boehnlein C."/>
            <person name="Franz C.M.A.P."/>
            <person name="Kabisch J."/>
        </authorList>
    </citation>
    <scope>NUCLEOTIDE SEQUENCE [LARGE SCALE GENOMIC DNA]</scope>
    <source>
        <strain evidence="5 6">MBT-2</strain>
    </source>
</reference>
<dbReference type="Proteomes" id="UP000546173">
    <property type="component" value="Unassembled WGS sequence"/>
</dbReference>
<dbReference type="PANTHER" id="PTHR41542">
    <property type="entry name" value="BLL5807 PROTEIN"/>
    <property type="match status" value="1"/>
</dbReference>
<evidence type="ECO:0000256" key="1">
    <source>
        <dbReference type="SAM" id="MobiDB-lite"/>
    </source>
</evidence>
<feature type="transmembrane region" description="Helical" evidence="2">
    <location>
        <begin position="93"/>
        <end position="113"/>
    </location>
</feature>
<evidence type="ECO:0000259" key="4">
    <source>
        <dbReference type="SMART" id="SM00978"/>
    </source>
</evidence>
<feature type="domain" description="Tim44-like" evidence="4">
    <location>
        <begin position="152"/>
        <end position="283"/>
    </location>
</feature>
<dbReference type="SMART" id="SM00978">
    <property type="entry name" value="Tim44"/>
    <property type="match status" value="1"/>
</dbReference>
<evidence type="ECO:0000313" key="5">
    <source>
        <dbReference type="EMBL" id="MBC2679319.1"/>
    </source>
</evidence>
<dbReference type="SUPFAM" id="SSF54427">
    <property type="entry name" value="NTF2-like"/>
    <property type="match status" value="1"/>
</dbReference>
<organism evidence="5 6">
    <name type="scientific">Pseudomonas baltica</name>
    <dbReference type="NCBI Taxonomy" id="2762576"/>
    <lineage>
        <taxon>Bacteria</taxon>
        <taxon>Pseudomonadati</taxon>
        <taxon>Pseudomonadota</taxon>
        <taxon>Gammaproteobacteria</taxon>
        <taxon>Pseudomonadales</taxon>
        <taxon>Pseudomonadaceae</taxon>
        <taxon>Pseudomonas</taxon>
    </lineage>
</organism>
<keyword evidence="3" id="KW-0732">Signal</keyword>
<keyword evidence="6" id="KW-1185">Reference proteome</keyword>
<dbReference type="EMBL" id="JACMYH010000003">
    <property type="protein sequence ID" value="MBC2679319.1"/>
    <property type="molecule type" value="Genomic_DNA"/>
</dbReference>
<feature type="compositionally biased region" description="Low complexity" evidence="1">
    <location>
        <begin position="43"/>
        <end position="55"/>
    </location>
</feature>